<evidence type="ECO:0000313" key="2">
    <source>
        <dbReference type="EMBL" id="KAH1131047.1"/>
    </source>
</evidence>
<sequence>MTSPQLLSQIENQEILRPSPHLRPNIYRDNSTDVCDFHHDKRHTTNDCIHLRDGIESTIHREKLPRFVVRQWKPYGHRNKDNSAFSSQGLDKGKGK</sequence>
<dbReference type="EMBL" id="JAIQCV010000001">
    <property type="protein sequence ID" value="KAH1131047.1"/>
    <property type="molecule type" value="Genomic_DNA"/>
</dbReference>
<proteinExistence type="predicted"/>
<name>A0A9D3WKX6_9ROSI</name>
<comment type="caution">
    <text evidence="2">The sequence shown here is derived from an EMBL/GenBank/DDBJ whole genome shotgun (WGS) entry which is preliminary data.</text>
</comment>
<feature type="region of interest" description="Disordered" evidence="1">
    <location>
        <begin position="1"/>
        <end position="24"/>
    </location>
</feature>
<keyword evidence="3" id="KW-1185">Reference proteome</keyword>
<organism evidence="2 3">
    <name type="scientific">Gossypium stocksii</name>
    <dbReference type="NCBI Taxonomy" id="47602"/>
    <lineage>
        <taxon>Eukaryota</taxon>
        <taxon>Viridiplantae</taxon>
        <taxon>Streptophyta</taxon>
        <taxon>Embryophyta</taxon>
        <taxon>Tracheophyta</taxon>
        <taxon>Spermatophyta</taxon>
        <taxon>Magnoliopsida</taxon>
        <taxon>eudicotyledons</taxon>
        <taxon>Gunneridae</taxon>
        <taxon>Pentapetalae</taxon>
        <taxon>rosids</taxon>
        <taxon>malvids</taxon>
        <taxon>Malvales</taxon>
        <taxon>Malvaceae</taxon>
        <taxon>Malvoideae</taxon>
        <taxon>Gossypium</taxon>
    </lineage>
</organism>
<dbReference type="AlphaFoldDB" id="A0A9D3WKX6"/>
<dbReference type="OrthoDB" id="1740536at2759"/>
<feature type="region of interest" description="Disordered" evidence="1">
    <location>
        <begin position="75"/>
        <end position="96"/>
    </location>
</feature>
<evidence type="ECO:0000313" key="3">
    <source>
        <dbReference type="Proteomes" id="UP000828251"/>
    </source>
</evidence>
<feature type="compositionally biased region" description="Polar residues" evidence="1">
    <location>
        <begin position="1"/>
        <end position="12"/>
    </location>
</feature>
<accession>A0A9D3WKX6</accession>
<gene>
    <name evidence="2" type="ORF">J1N35_002425</name>
</gene>
<evidence type="ECO:0000256" key="1">
    <source>
        <dbReference type="SAM" id="MobiDB-lite"/>
    </source>
</evidence>
<reference evidence="2 3" key="1">
    <citation type="journal article" date="2021" name="Plant Biotechnol. J.">
        <title>Multi-omics assisted identification of the key and species-specific regulatory components of drought-tolerant mechanisms in Gossypium stocksii.</title>
        <authorList>
            <person name="Yu D."/>
            <person name="Ke L."/>
            <person name="Zhang D."/>
            <person name="Wu Y."/>
            <person name="Sun Y."/>
            <person name="Mei J."/>
            <person name="Sun J."/>
            <person name="Sun Y."/>
        </authorList>
    </citation>
    <scope>NUCLEOTIDE SEQUENCE [LARGE SCALE GENOMIC DNA]</scope>
    <source>
        <strain evidence="3">cv. E1</strain>
        <tissue evidence="2">Leaf</tissue>
    </source>
</reference>
<protein>
    <submittedName>
        <fullName evidence="2">Uncharacterized protein</fullName>
    </submittedName>
</protein>
<dbReference type="Proteomes" id="UP000828251">
    <property type="component" value="Unassembled WGS sequence"/>
</dbReference>